<accession>A0A2I6UGV5</accession>
<dbReference type="EMBL" id="MF580960">
    <property type="protein sequence ID" value="AUO79224.1"/>
    <property type="molecule type" value="Genomic_DNA"/>
</dbReference>
<dbReference type="Proteomes" id="UP000259311">
    <property type="component" value="Segment"/>
</dbReference>
<name>A0A2I6UGV5_9CAUD</name>
<reference evidence="1" key="1">
    <citation type="submission" date="2017-07" db="EMBL/GenBank/DDBJ databases">
        <title>Characterization of ecologically diverse viruses infecting co-occurring strains of cosmopolitan hyperhalophilic Bacteroidetes.</title>
        <authorList>
            <person name="Villamor J."/>
            <person name="Ramos-Barbero M.D."/>
            <person name="Gonzalez-Torres P."/>
            <person name="Gabaldon T."/>
            <person name="Rollesso-Mora R."/>
            <person name="Meseguer I."/>
            <person name="Martinez-Garcia M."/>
            <person name="Santos F."/>
            <person name="Anton J."/>
        </authorList>
    </citation>
    <scope>NUCLEOTIDE SEQUENCE [LARGE SCALE GENOMIC DNA]</scope>
</reference>
<organism evidence="1">
    <name type="scientific">Salinibacter phage M31CC-1</name>
    <dbReference type="NCBI Taxonomy" id="2041858"/>
    <lineage>
        <taxon>Viruses</taxon>
        <taxon>Duplodnaviria</taxon>
        <taxon>Heunggongvirae</taxon>
        <taxon>Uroviricota</taxon>
        <taxon>Caudoviricetes</taxon>
        <taxon>Kryptosalinivirus</taxon>
        <taxon>Kryptosalinivirus M8CC19</taxon>
    </lineage>
</organism>
<protein>
    <submittedName>
        <fullName evidence="1">Uncharacterized protein</fullName>
    </submittedName>
</protein>
<proteinExistence type="predicted"/>
<evidence type="ECO:0000313" key="1">
    <source>
        <dbReference type="EMBL" id="AUO79224.1"/>
    </source>
</evidence>
<sequence length="129" mass="14476">MTNAVTLHTTTQNHALKPPTVMRTFNEINDNLNSIDRLVELIDEITNGGQLIFGVEFEKKDGSRRRMAARLNPDSTDGEELARKMGWNPLERGMIPVREMKSDGGFKMVSVRGPVTLRCGDYEATLNLN</sequence>